<dbReference type="PANTHER" id="PTHR43537">
    <property type="entry name" value="TRANSCRIPTIONAL REGULATOR, GNTR FAMILY"/>
    <property type="match status" value="1"/>
</dbReference>
<keyword evidence="2" id="KW-0238">DNA-binding</keyword>
<dbReference type="SMART" id="SM00895">
    <property type="entry name" value="FCD"/>
    <property type="match status" value="1"/>
</dbReference>
<dbReference type="Gene3D" id="1.10.10.10">
    <property type="entry name" value="Winged helix-like DNA-binding domain superfamily/Winged helix DNA-binding domain"/>
    <property type="match status" value="1"/>
</dbReference>
<dbReference type="InterPro" id="IPR036390">
    <property type="entry name" value="WH_DNA-bd_sf"/>
</dbReference>
<keyword evidence="1" id="KW-0805">Transcription regulation</keyword>
<evidence type="ECO:0000313" key="6">
    <source>
        <dbReference type="Proteomes" id="UP000032221"/>
    </source>
</evidence>
<sequence>MSVAGVEQLDDVASEEMSFADRAYLVIRDKLIMLDIRPNEAIVESELAAELKLGRTPVREALKRLEVDRLVVSFPRRGTFATGVDVADLRHISQIRVNLEPVAARSAAENASAEVRAGLLELADRTEALDVENIHRDELMRWDLRAHRAIYRATGNPHLEDVLVRYDNLATRIFCLFLDRLPTVARHVGEHAELLRTIAGGDGDAAAQIALEHVTGFEKAVRAIV</sequence>
<comment type="caution">
    <text evidence="5">The sequence shown here is derived from an EMBL/GenBank/DDBJ whole genome shotgun (WGS) entry which is preliminary data.</text>
</comment>
<feature type="domain" description="HTH gntR-type" evidence="4">
    <location>
        <begin position="17"/>
        <end position="84"/>
    </location>
</feature>
<gene>
    <name evidence="5" type="ORF">TL10_20115</name>
</gene>
<dbReference type="STRING" id="280871.TL10_20115"/>
<dbReference type="InterPro" id="IPR011711">
    <property type="entry name" value="GntR_C"/>
</dbReference>
<protein>
    <submittedName>
        <fullName evidence="5">GntR family transcriptional regulator</fullName>
    </submittedName>
</protein>
<keyword evidence="3" id="KW-0804">Transcription</keyword>
<dbReference type="SMART" id="SM00345">
    <property type="entry name" value="HTH_GNTR"/>
    <property type="match status" value="1"/>
</dbReference>
<dbReference type="InterPro" id="IPR036388">
    <property type="entry name" value="WH-like_DNA-bd_sf"/>
</dbReference>
<evidence type="ECO:0000259" key="4">
    <source>
        <dbReference type="PROSITE" id="PS50949"/>
    </source>
</evidence>
<dbReference type="Pfam" id="PF00392">
    <property type="entry name" value="GntR"/>
    <property type="match status" value="1"/>
</dbReference>
<evidence type="ECO:0000313" key="5">
    <source>
        <dbReference type="EMBL" id="KIU15259.1"/>
    </source>
</evidence>
<dbReference type="EMBL" id="JXST01000030">
    <property type="protein sequence ID" value="KIU15259.1"/>
    <property type="molecule type" value="Genomic_DNA"/>
</dbReference>
<evidence type="ECO:0000256" key="2">
    <source>
        <dbReference type="ARBA" id="ARBA00023125"/>
    </source>
</evidence>
<reference evidence="5 6" key="1">
    <citation type="submission" date="2015-01" db="EMBL/GenBank/DDBJ databases">
        <title>Genome sequence of Mycobacterium llatzerense and Mycobacterium immunogenum recovered from brain abscess.</title>
        <authorList>
            <person name="Greninger A.L."/>
            <person name="Langelier C."/>
            <person name="Cunningham G."/>
            <person name="Chiu C.Y."/>
            <person name="Miller S."/>
        </authorList>
    </citation>
    <scope>NUCLEOTIDE SEQUENCE [LARGE SCALE GENOMIC DNA]</scope>
    <source>
        <strain evidence="5 6">CLUC14</strain>
    </source>
</reference>
<dbReference type="PATRIC" id="fig|280871.6.peg.4167"/>
<evidence type="ECO:0000256" key="1">
    <source>
        <dbReference type="ARBA" id="ARBA00023015"/>
    </source>
</evidence>
<name>A0A0D1JRQ3_9MYCO</name>
<dbReference type="Proteomes" id="UP000032221">
    <property type="component" value="Unassembled WGS sequence"/>
</dbReference>
<organism evidence="5 6">
    <name type="scientific">Mycolicibacterium llatzerense</name>
    <dbReference type="NCBI Taxonomy" id="280871"/>
    <lineage>
        <taxon>Bacteria</taxon>
        <taxon>Bacillati</taxon>
        <taxon>Actinomycetota</taxon>
        <taxon>Actinomycetes</taxon>
        <taxon>Mycobacteriales</taxon>
        <taxon>Mycobacteriaceae</taxon>
        <taxon>Mycolicibacterium</taxon>
    </lineage>
</organism>
<dbReference type="SUPFAM" id="SSF48008">
    <property type="entry name" value="GntR ligand-binding domain-like"/>
    <property type="match status" value="1"/>
</dbReference>
<keyword evidence="6" id="KW-1185">Reference proteome</keyword>
<dbReference type="AlphaFoldDB" id="A0A0D1JRQ3"/>
<accession>A0A0D1JRQ3</accession>
<dbReference type="Pfam" id="PF07729">
    <property type="entry name" value="FCD"/>
    <property type="match status" value="1"/>
</dbReference>
<dbReference type="PANTHER" id="PTHR43537:SF5">
    <property type="entry name" value="UXU OPERON TRANSCRIPTIONAL REGULATOR"/>
    <property type="match status" value="1"/>
</dbReference>
<dbReference type="InterPro" id="IPR000524">
    <property type="entry name" value="Tscrpt_reg_HTH_GntR"/>
</dbReference>
<proteinExistence type="predicted"/>
<evidence type="ECO:0000256" key="3">
    <source>
        <dbReference type="ARBA" id="ARBA00023163"/>
    </source>
</evidence>
<dbReference type="InterPro" id="IPR008920">
    <property type="entry name" value="TF_FadR/GntR_C"/>
</dbReference>
<dbReference type="Gene3D" id="1.20.120.530">
    <property type="entry name" value="GntR ligand-binding domain-like"/>
    <property type="match status" value="1"/>
</dbReference>
<dbReference type="GO" id="GO:0003677">
    <property type="term" value="F:DNA binding"/>
    <property type="evidence" value="ECO:0007669"/>
    <property type="project" value="UniProtKB-KW"/>
</dbReference>
<dbReference type="SUPFAM" id="SSF46785">
    <property type="entry name" value="Winged helix' DNA-binding domain"/>
    <property type="match status" value="1"/>
</dbReference>
<dbReference type="OrthoDB" id="8680240at2"/>
<dbReference type="PROSITE" id="PS50949">
    <property type="entry name" value="HTH_GNTR"/>
    <property type="match status" value="1"/>
</dbReference>
<dbReference type="RefSeq" id="WP_043987004.1">
    <property type="nucleotide sequence ID" value="NZ_JXST01000030.1"/>
</dbReference>
<dbReference type="GO" id="GO:0003700">
    <property type="term" value="F:DNA-binding transcription factor activity"/>
    <property type="evidence" value="ECO:0007669"/>
    <property type="project" value="InterPro"/>
</dbReference>